<accession>A0ABQ0L2I5</accession>
<evidence type="ECO:0000313" key="2">
    <source>
        <dbReference type="EMBL" id="GAT45365.1"/>
    </source>
</evidence>
<evidence type="ECO:0000313" key="3">
    <source>
        <dbReference type="Proteomes" id="UP000815677"/>
    </source>
</evidence>
<evidence type="ECO:0000256" key="1">
    <source>
        <dbReference type="SAM" id="MobiDB-lite"/>
    </source>
</evidence>
<feature type="compositionally biased region" description="Basic and acidic residues" evidence="1">
    <location>
        <begin position="240"/>
        <end position="253"/>
    </location>
</feature>
<proteinExistence type="predicted"/>
<reference evidence="2" key="1">
    <citation type="submission" date="2014-09" db="EMBL/GenBank/DDBJ databases">
        <title>Genome sequence of the luminous mushroom Mycena chlorophos for searching fungal bioluminescence genes.</title>
        <authorList>
            <person name="Tanaka Y."/>
            <person name="Kasuga D."/>
            <person name="Oba Y."/>
            <person name="Hase S."/>
            <person name="Sato K."/>
            <person name="Oba Y."/>
            <person name="Sakakibara Y."/>
        </authorList>
    </citation>
    <scope>NUCLEOTIDE SEQUENCE</scope>
</reference>
<protein>
    <submittedName>
        <fullName evidence="2">Uncharacterized protein</fullName>
    </submittedName>
</protein>
<name>A0ABQ0L2I5_MYCCL</name>
<keyword evidence="3" id="KW-1185">Reference proteome</keyword>
<gene>
    <name evidence="2" type="ORF">MCHLO_02951</name>
</gene>
<organism evidence="2 3">
    <name type="scientific">Mycena chlorophos</name>
    <name type="common">Agaric fungus</name>
    <name type="synonym">Agaricus chlorophos</name>
    <dbReference type="NCBI Taxonomy" id="658473"/>
    <lineage>
        <taxon>Eukaryota</taxon>
        <taxon>Fungi</taxon>
        <taxon>Dikarya</taxon>
        <taxon>Basidiomycota</taxon>
        <taxon>Agaricomycotina</taxon>
        <taxon>Agaricomycetes</taxon>
        <taxon>Agaricomycetidae</taxon>
        <taxon>Agaricales</taxon>
        <taxon>Marasmiineae</taxon>
        <taxon>Mycenaceae</taxon>
        <taxon>Mycena</taxon>
    </lineage>
</organism>
<dbReference type="Proteomes" id="UP000815677">
    <property type="component" value="Unassembled WGS sequence"/>
</dbReference>
<feature type="region of interest" description="Disordered" evidence="1">
    <location>
        <begin position="217"/>
        <end position="268"/>
    </location>
</feature>
<dbReference type="EMBL" id="DF841140">
    <property type="protein sequence ID" value="GAT45365.1"/>
    <property type="molecule type" value="Genomic_DNA"/>
</dbReference>
<sequence>MYSHVSYTPTQLLSSSCHTTWHALEQLLRFSACISIEGRVTGTDKFATTVSPDKKRVTYWIASEVGKGRAVAPSCGQRDAVGGYLGWSNDTTLHDWRFRALWSAFRSLTETWRAECAVSRRRHGDTGTVILSISPVAHFQEAVYVPAESLPQTTAHASAMKFGGTYRVELGEGQQLPQPRQWSHSVSFNDPLGPDDEDEAFASMSARTTRRAAIRLGGGAEQEHRPLAEEASGGRLTLRRWREDEHAARHPEPSHGQGCYVQAGEDSE</sequence>